<dbReference type="InterPro" id="IPR000182">
    <property type="entry name" value="GNAT_dom"/>
</dbReference>
<dbReference type="GO" id="GO:0016747">
    <property type="term" value="F:acyltransferase activity, transferring groups other than amino-acyl groups"/>
    <property type="evidence" value="ECO:0007669"/>
    <property type="project" value="InterPro"/>
</dbReference>
<dbReference type="SUPFAM" id="SSF55729">
    <property type="entry name" value="Acyl-CoA N-acyltransferases (Nat)"/>
    <property type="match status" value="1"/>
</dbReference>
<dbReference type="RefSeq" id="WP_133198749.1">
    <property type="nucleotide sequence ID" value="NZ_JBHUCW010000057.1"/>
</dbReference>
<sequence length="178" mass="19822">MQSSLPEGLVVRALRPGDAQAFHALQHGPSVLRGNPHAPYRSLEQTREWIAGVMSPALAIGAWVGETMVGEAELHPQKLRRAHVGRIGINVHDGWQRRGIGAHLMRQILDFADNWLGLRRLELHVLTDNAAAIALYRQCGFEVEARFRGSVLREGMLIDAFLMARMREALPFAQECCA</sequence>
<dbReference type="InterPro" id="IPR016181">
    <property type="entry name" value="Acyl_CoA_acyltransferase"/>
</dbReference>
<feature type="domain" description="N-acetyltransferase" evidence="3">
    <location>
        <begin position="9"/>
        <end position="168"/>
    </location>
</feature>
<protein>
    <submittedName>
        <fullName evidence="4">GNAT family N-acetyltransferase</fullName>
    </submittedName>
</protein>
<evidence type="ECO:0000259" key="3">
    <source>
        <dbReference type="PROSITE" id="PS51186"/>
    </source>
</evidence>
<organism evidence="4 5">
    <name type="scientific">Paraburkholderia silviterrae</name>
    <dbReference type="NCBI Taxonomy" id="2528715"/>
    <lineage>
        <taxon>Bacteria</taxon>
        <taxon>Pseudomonadati</taxon>
        <taxon>Pseudomonadota</taxon>
        <taxon>Betaproteobacteria</taxon>
        <taxon>Burkholderiales</taxon>
        <taxon>Burkholderiaceae</taxon>
        <taxon>Paraburkholderia</taxon>
    </lineage>
</organism>
<evidence type="ECO:0000313" key="5">
    <source>
        <dbReference type="Proteomes" id="UP000295722"/>
    </source>
</evidence>
<proteinExistence type="predicted"/>
<evidence type="ECO:0000256" key="1">
    <source>
        <dbReference type="ARBA" id="ARBA00022679"/>
    </source>
</evidence>
<evidence type="ECO:0000256" key="2">
    <source>
        <dbReference type="ARBA" id="ARBA00023315"/>
    </source>
</evidence>
<keyword evidence="5" id="KW-1185">Reference proteome</keyword>
<gene>
    <name evidence="4" type="ORF">EYW47_31635</name>
</gene>
<evidence type="ECO:0000313" key="4">
    <source>
        <dbReference type="EMBL" id="TDG19085.1"/>
    </source>
</evidence>
<accession>A0A4R5M1T7</accession>
<reference evidence="4 5" key="1">
    <citation type="submission" date="2019-03" db="EMBL/GenBank/DDBJ databases">
        <title>Paraburkholderia sp. 4M-K11, isolated from subtropical forest soil.</title>
        <authorList>
            <person name="Gao Z.-H."/>
            <person name="Qiu L.-H."/>
        </authorList>
    </citation>
    <scope>NUCLEOTIDE SEQUENCE [LARGE SCALE GENOMIC DNA]</scope>
    <source>
        <strain evidence="4 5">4M-K11</strain>
    </source>
</reference>
<dbReference type="InterPro" id="IPR050832">
    <property type="entry name" value="Bact_Acetyltransf"/>
</dbReference>
<name>A0A4R5M1T7_9BURK</name>
<dbReference type="CDD" id="cd04301">
    <property type="entry name" value="NAT_SF"/>
    <property type="match status" value="1"/>
</dbReference>
<dbReference type="Pfam" id="PF00583">
    <property type="entry name" value="Acetyltransf_1"/>
    <property type="match status" value="1"/>
</dbReference>
<keyword evidence="2" id="KW-0012">Acyltransferase</keyword>
<dbReference type="AlphaFoldDB" id="A0A4R5M1T7"/>
<keyword evidence="1 4" id="KW-0808">Transferase</keyword>
<dbReference type="PROSITE" id="PS51186">
    <property type="entry name" value="GNAT"/>
    <property type="match status" value="1"/>
</dbReference>
<dbReference type="Proteomes" id="UP000295722">
    <property type="component" value="Unassembled WGS sequence"/>
</dbReference>
<comment type="caution">
    <text evidence="4">The sequence shown here is derived from an EMBL/GenBank/DDBJ whole genome shotgun (WGS) entry which is preliminary data.</text>
</comment>
<dbReference type="Gene3D" id="3.40.630.30">
    <property type="match status" value="1"/>
</dbReference>
<dbReference type="OrthoDB" id="336415at2"/>
<dbReference type="EMBL" id="SMRP01000024">
    <property type="protein sequence ID" value="TDG19085.1"/>
    <property type="molecule type" value="Genomic_DNA"/>
</dbReference>
<dbReference type="PANTHER" id="PTHR43877">
    <property type="entry name" value="AMINOALKYLPHOSPHONATE N-ACETYLTRANSFERASE-RELATED-RELATED"/>
    <property type="match status" value="1"/>
</dbReference>